<name>A0AAN4ZRU1_9BILA</name>
<feature type="domain" description="Transmembrane protein TMEM132 sixth" evidence="10">
    <location>
        <begin position="630"/>
        <end position="742"/>
    </location>
</feature>
<comment type="similarity">
    <text evidence="2">Belongs to the TMEM132 family.</text>
</comment>
<keyword evidence="3 7" id="KW-0812">Transmembrane</keyword>
<dbReference type="InterPro" id="IPR055424">
    <property type="entry name" value="Ig_TMEM132_6th"/>
</dbReference>
<dbReference type="Pfam" id="PF16070">
    <property type="entry name" value="Ig_TMEM132_4th"/>
    <property type="match status" value="1"/>
</dbReference>
<feature type="compositionally biased region" description="Polar residues" evidence="6">
    <location>
        <begin position="955"/>
        <end position="966"/>
    </location>
</feature>
<evidence type="ECO:0000256" key="6">
    <source>
        <dbReference type="SAM" id="MobiDB-lite"/>
    </source>
</evidence>
<evidence type="ECO:0008006" key="13">
    <source>
        <dbReference type="Google" id="ProtNLM"/>
    </source>
</evidence>
<evidence type="ECO:0000256" key="2">
    <source>
        <dbReference type="ARBA" id="ARBA00006166"/>
    </source>
</evidence>
<feature type="domain" description="Transmembrane protein TMEM132 fifth" evidence="9">
    <location>
        <begin position="495"/>
        <end position="629"/>
    </location>
</feature>
<evidence type="ECO:0000259" key="10">
    <source>
        <dbReference type="Pfam" id="PF23487"/>
    </source>
</evidence>
<dbReference type="PANTHER" id="PTHR13388">
    <property type="entry name" value="DETONATOR, ISOFORM E"/>
    <property type="match status" value="1"/>
</dbReference>
<keyword evidence="12" id="KW-1185">Reference proteome</keyword>
<accession>A0AAN4ZRU1</accession>
<sequence length="983" mass="109131">LFFFLFLHPTFYGRPTPSTPLPITNPLSIMIHSFLIFSLLFYHSIHSQDISYSIHPPQNAFFLYSQTSFNKSHHVLYLPDSCPLSTHQSISSSLGGSTTSSSLIQSLPSLHCAVSVHIVETTIRLDRPFMDVISLGDLSLLSFFRRSLCVNVKVTTNNGATISNSCQLSPFDSDRLSCLIRMQIPFSWFGPLGGNRTKQFLSLSYTVGSTCSESFFDRPHTPIYLEGQVENAQAHTLLLNENTDISVLSRANLSFGLHSLNSLFVHLQLNESKEEIDTVEMRLFIDSRLDILNVSPLSPSDWSVKVVTPSLPQSHTAFICTRLKKNATWDGYLFAVLVKMRGNVIENERLGRKEEGAEAALHWTIKSGNEKSIEKSVENRAVMKFRVTPDSIYAILPVSKSRQLINTAVLSGHQISLAMRIFSVSLGGATQDITSLSHCMSSESRVLKTSPACASVYVDGSEMRGSPSVKIHVHFEHWVTDILFVVWYPRLPVNVWLRDSVLNSVGEWPVTTWKQLESGRLSRSSARQFSCKERWQSSEVKVLVSFIVVDDRTGERTFLSESRDSLFDVTSMAGDRIHTADRSIAYVRRVDSKFLVSAIRKGETSVIVKSNLPQMTLGRTPVVISDERVTVSSLRVLPFTSTSLRLDSLPSRPPSYSISQHIQDQFTHKYQHGTLSISVVYSDDQSESIDDIPTAEFSLSVTSSDEKSLVANMKGANRIDLIALDDSSPSSVLVELRPSSECIDPDSLPISIHSLPLSLNFGLTHSTFPPIDSSPSPSLSPLPSDGFRLDTLLAVLLLLFVCITLIRILSSRSRSFTGYEKLVVPLLSRFSSSSSGVRGGSDKGEEEENEWVWLSKNSPRLPSTTNGSRHSSKSRRDSPSSPISYDCNTHTSISYRGSEISVFISPQPAVTVNGTLADRESWRAVHSNRSARIVARNGMADSSSEHDLQRGMANDSYSGRTHTWNTGKRRSPPNYEGLRESIA</sequence>
<dbReference type="InterPro" id="IPR026307">
    <property type="entry name" value="TMEM132"/>
</dbReference>
<evidence type="ECO:0000313" key="11">
    <source>
        <dbReference type="EMBL" id="GMR42015.1"/>
    </source>
</evidence>
<dbReference type="AlphaFoldDB" id="A0AAN4ZRU1"/>
<feature type="transmembrane region" description="Helical" evidence="7">
    <location>
        <begin position="791"/>
        <end position="809"/>
    </location>
</feature>
<dbReference type="Proteomes" id="UP001328107">
    <property type="component" value="Unassembled WGS sequence"/>
</dbReference>
<organism evidence="11 12">
    <name type="scientific">Pristionchus mayeri</name>
    <dbReference type="NCBI Taxonomy" id="1317129"/>
    <lineage>
        <taxon>Eukaryota</taxon>
        <taxon>Metazoa</taxon>
        <taxon>Ecdysozoa</taxon>
        <taxon>Nematoda</taxon>
        <taxon>Chromadorea</taxon>
        <taxon>Rhabditida</taxon>
        <taxon>Rhabditina</taxon>
        <taxon>Diplogasteromorpha</taxon>
        <taxon>Diplogasteroidea</taxon>
        <taxon>Neodiplogasteridae</taxon>
        <taxon>Pristionchus</taxon>
    </lineage>
</organism>
<feature type="region of interest" description="Disordered" evidence="6">
    <location>
        <begin position="831"/>
        <end position="886"/>
    </location>
</feature>
<gene>
    <name evidence="11" type="ORF">PMAYCL1PPCAC_12210</name>
</gene>
<evidence type="ECO:0000256" key="3">
    <source>
        <dbReference type="ARBA" id="ARBA00022692"/>
    </source>
</evidence>
<evidence type="ECO:0000313" key="12">
    <source>
        <dbReference type="Proteomes" id="UP001328107"/>
    </source>
</evidence>
<evidence type="ECO:0000256" key="7">
    <source>
        <dbReference type="SAM" id="Phobius"/>
    </source>
</evidence>
<dbReference type="PANTHER" id="PTHR13388:SF11">
    <property type="entry name" value="DETONATOR, ISOFORM E"/>
    <property type="match status" value="1"/>
</dbReference>
<dbReference type="GO" id="GO:0016020">
    <property type="term" value="C:membrane"/>
    <property type="evidence" value="ECO:0007669"/>
    <property type="project" value="UniProtKB-SubCell"/>
</dbReference>
<comment type="caution">
    <text evidence="11">The sequence shown here is derived from an EMBL/GenBank/DDBJ whole genome shotgun (WGS) entry which is preliminary data.</text>
</comment>
<evidence type="ECO:0000256" key="4">
    <source>
        <dbReference type="ARBA" id="ARBA00022989"/>
    </source>
</evidence>
<evidence type="ECO:0000259" key="8">
    <source>
        <dbReference type="Pfam" id="PF16070"/>
    </source>
</evidence>
<comment type="subcellular location">
    <subcellularLocation>
        <location evidence="1">Membrane</location>
        <topology evidence="1">Single-pass type I membrane protein</topology>
    </subcellularLocation>
</comment>
<dbReference type="InterPro" id="IPR055423">
    <property type="entry name" value="Ig_TMEM132_5th"/>
</dbReference>
<feature type="non-terminal residue" evidence="11">
    <location>
        <position position="1"/>
    </location>
</feature>
<evidence type="ECO:0000259" key="9">
    <source>
        <dbReference type="Pfam" id="PF23486"/>
    </source>
</evidence>
<dbReference type="InterPro" id="IPR031437">
    <property type="entry name" value="Ig_TMEM132_4th"/>
</dbReference>
<feature type="compositionally biased region" description="Polar residues" evidence="6">
    <location>
        <begin position="855"/>
        <end position="867"/>
    </location>
</feature>
<proteinExistence type="inferred from homology"/>
<evidence type="ECO:0000256" key="5">
    <source>
        <dbReference type="ARBA" id="ARBA00023136"/>
    </source>
</evidence>
<protein>
    <recommendedName>
        <fullName evidence="13">Transmembrane protein family 132 middle domain-containing protein</fullName>
    </recommendedName>
</protein>
<dbReference type="Pfam" id="PF23487">
    <property type="entry name" value="Ig_TMEM132_6th"/>
    <property type="match status" value="1"/>
</dbReference>
<dbReference type="Pfam" id="PF23486">
    <property type="entry name" value="Ig_TMEM132_5th"/>
    <property type="match status" value="1"/>
</dbReference>
<dbReference type="EMBL" id="BTRK01000003">
    <property type="protein sequence ID" value="GMR42015.1"/>
    <property type="molecule type" value="Genomic_DNA"/>
</dbReference>
<evidence type="ECO:0000256" key="1">
    <source>
        <dbReference type="ARBA" id="ARBA00004479"/>
    </source>
</evidence>
<feature type="region of interest" description="Disordered" evidence="6">
    <location>
        <begin position="938"/>
        <end position="983"/>
    </location>
</feature>
<feature type="domain" description="Transmembrane protein family 132 fourth" evidence="8">
    <location>
        <begin position="394"/>
        <end position="491"/>
    </location>
</feature>
<keyword evidence="5 7" id="KW-0472">Membrane</keyword>
<reference evidence="12" key="1">
    <citation type="submission" date="2022-10" db="EMBL/GenBank/DDBJ databases">
        <title>Genome assembly of Pristionchus species.</title>
        <authorList>
            <person name="Yoshida K."/>
            <person name="Sommer R.J."/>
        </authorList>
    </citation>
    <scope>NUCLEOTIDE SEQUENCE [LARGE SCALE GENOMIC DNA]</scope>
    <source>
        <strain evidence="12">RS5460</strain>
    </source>
</reference>
<keyword evidence="4 7" id="KW-1133">Transmembrane helix</keyword>